<gene>
    <name evidence="6" type="ORF">BN7_2636</name>
</gene>
<dbReference type="InterPro" id="IPR036291">
    <property type="entry name" value="NAD(P)-bd_dom_sf"/>
</dbReference>
<evidence type="ECO:0000259" key="5">
    <source>
        <dbReference type="Pfam" id="PF02826"/>
    </source>
</evidence>
<dbReference type="GO" id="GO:0030267">
    <property type="term" value="F:glyoxylate reductase (NADPH) activity"/>
    <property type="evidence" value="ECO:0007669"/>
    <property type="project" value="TreeGrafter"/>
</dbReference>
<dbReference type="Proteomes" id="UP000009328">
    <property type="component" value="Unassembled WGS sequence"/>
</dbReference>
<evidence type="ECO:0000256" key="3">
    <source>
        <dbReference type="RuleBase" id="RU003719"/>
    </source>
</evidence>
<feature type="domain" description="D-isomer specific 2-hydroxyacid dehydrogenase NAD-binding" evidence="5">
    <location>
        <begin position="121"/>
        <end position="299"/>
    </location>
</feature>
<dbReference type="Pfam" id="PF02826">
    <property type="entry name" value="2-Hacid_dh_C"/>
    <property type="match status" value="1"/>
</dbReference>
<dbReference type="InterPro" id="IPR029752">
    <property type="entry name" value="D-isomer_DH_CS1"/>
</dbReference>
<name>K0KNV9_WICCF</name>
<feature type="domain" description="D-isomer specific 2-hydroxyacid dehydrogenase catalytic" evidence="4">
    <location>
        <begin position="16"/>
        <end position="330"/>
    </location>
</feature>
<dbReference type="PROSITE" id="PS00065">
    <property type="entry name" value="D_2_HYDROXYACID_DH_1"/>
    <property type="match status" value="1"/>
</dbReference>
<evidence type="ECO:0000256" key="1">
    <source>
        <dbReference type="ARBA" id="ARBA00005854"/>
    </source>
</evidence>
<dbReference type="InterPro" id="IPR050223">
    <property type="entry name" value="D-isomer_2-hydroxyacid_DH"/>
</dbReference>
<dbReference type="SUPFAM" id="SSF52283">
    <property type="entry name" value="Formate/glycerate dehydrogenase catalytic domain-like"/>
    <property type="match status" value="1"/>
</dbReference>
<keyword evidence="2 3" id="KW-0560">Oxidoreductase</keyword>
<keyword evidence="7" id="KW-1185">Reference proteome</keyword>
<dbReference type="HOGENOM" id="CLU_019796_1_2_1"/>
<dbReference type="PANTHER" id="PTHR10996:SF257">
    <property type="entry name" value="GLYOXYLATE REDUCTASE 1"/>
    <property type="match status" value="1"/>
</dbReference>
<proteinExistence type="inferred from homology"/>
<dbReference type="InterPro" id="IPR029753">
    <property type="entry name" value="D-isomer_DH_CS"/>
</dbReference>
<dbReference type="GO" id="GO:0051287">
    <property type="term" value="F:NAD binding"/>
    <property type="evidence" value="ECO:0007669"/>
    <property type="project" value="InterPro"/>
</dbReference>
<dbReference type="GO" id="GO:0005829">
    <property type="term" value="C:cytosol"/>
    <property type="evidence" value="ECO:0007669"/>
    <property type="project" value="TreeGrafter"/>
</dbReference>
<dbReference type="InterPro" id="IPR006139">
    <property type="entry name" value="D-isomer_2_OHA_DH_cat_dom"/>
</dbReference>
<dbReference type="STRING" id="1206466.K0KNV9"/>
<dbReference type="EC" id="1.1.1.26" evidence="6"/>
<dbReference type="GO" id="GO:0047964">
    <property type="term" value="F:glyoxylate reductase (NADH) activity"/>
    <property type="evidence" value="ECO:0007669"/>
    <property type="project" value="UniProtKB-EC"/>
</dbReference>
<evidence type="ECO:0000259" key="4">
    <source>
        <dbReference type="Pfam" id="PF00389"/>
    </source>
</evidence>
<dbReference type="eggNOG" id="KOG0069">
    <property type="taxonomic scope" value="Eukaryota"/>
</dbReference>
<dbReference type="EMBL" id="CAIF01000068">
    <property type="protein sequence ID" value="CCH43089.1"/>
    <property type="molecule type" value="Genomic_DNA"/>
</dbReference>
<comment type="caution">
    <text evidence="6">The sequence shown here is derived from an EMBL/GenBank/DDBJ whole genome shotgun (WGS) entry which is preliminary data.</text>
</comment>
<evidence type="ECO:0000313" key="6">
    <source>
        <dbReference type="EMBL" id="CCH43089.1"/>
    </source>
</evidence>
<dbReference type="PROSITE" id="PS00670">
    <property type="entry name" value="D_2_HYDROXYACID_DH_2"/>
    <property type="match status" value="1"/>
</dbReference>
<organism evidence="6 7">
    <name type="scientific">Wickerhamomyces ciferrii (strain ATCC 14091 / BCRC 22168 / CBS 111 / JCM 3599 / NBRC 0793 / NRRL Y-1031 F-60-10)</name>
    <name type="common">Yeast</name>
    <name type="synonym">Pichia ciferrii</name>
    <dbReference type="NCBI Taxonomy" id="1206466"/>
    <lineage>
        <taxon>Eukaryota</taxon>
        <taxon>Fungi</taxon>
        <taxon>Dikarya</taxon>
        <taxon>Ascomycota</taxon>
        <taxon>Saccharomycotina</taxon>
        <taxon>Saccharomycetes</taxon>
        <taxon>Phaffomycetales</taxon>
        <taxon>Wickerhamomycetaceae</taxon>
        <taxon>Wickerhamomyces</taxon>
    </lineage>
</organism>
<dbReference type="CDD" id="cd12168">
    <property type="entry name" value="Mand_dh_like"/>
    <property type="match status" value="1"/>
</dbReference>
<dbReference type="FunFam" id="3.40.50.720:FF:000026">
    <property type="entry name" value="Glyoxylate/hydroxypyruvate reductase B"/>
    <property type="match status" value="1"/>
</dbReference>
<comment type="similarity">
    <text evidence="1 3">Belongs to the D-isomer specific 2-hydroxyacid dehydrogenase family.</text>
</comment>
<dbReference type="Gene3D" id="3.40.50.720">
    <property type="entry name" value="NAD(P)-binding Rossmann-like Domain"/>
    <property type="match status" value="2"/>
</dbReference>
<protein>
    <submittedName>
        <fullName evidence="6">Glyoxylate reductase</fullName>
        <ecNumber evidence="6">1.1.1.26</ecNumber>
    </submittedName>
</protein>
<accession>K0KNV9</accession>
<dbReference type="PROSITE" id="PS00671">
    <property type="entry name" value="D_2_HYDROXYACID_DH_3"/>
    <property type="match status" value="1"/>
</dbReference>
<dbReference type="FunCoup" id="K0KNV9">
    <property type="interactions" value="491"/>
</dbReference>
<dbReference type="PANTHER" id="PTHR10996">
    <property type="entry name" value="2-HYDROXYACID DEHYDROGENASE-RELATED"/>
    <property type="match status" value="1"/>
</dbReference>
<dbReference type="GO" id="GO:0016618">
    <property type="term" value="F:hydroxypyruvate reductase [NAD(P)H] activity"/>
    <property type="evidence" value="ECO:0007669"/>
    <property type="project" value="TreeGrafter"/>
</dbReference>
<dbReference type="AlphaFoldDB" id="K0KNV9"/>
<dbReference type="SUPFAM" id="SSF51735">
    <property type="entry name" value="NAD(P)-binding Rossmann-fold domains"/>
    <property type="match status" value="1"/>
</dbReference>
<reference evidence="6 7" key="1">
    <citation type="journal article" date="2012" name="Eukaryot. Cell">
        <title>Draft genome sequence of Wickerhamomyces ciferrii NRRL Y-1031 F-60-10.</title>
        <authorList>
            <person name="Schneider J."/>
            <person name="Andrea H."/>
            <person name="Blom J."/>
            <person name="Jaenicke S."/>
            <person name="Ruckert C."/>
            <person name="Schorsch C."/>
            <person name="Szczepanowski R."/>
            <person name="Farwick M."/>
            <person name="Goesmann A."/>
            <person name="Puhler A."/>
            <person name="Schaffer S."/>
            <person name="Tauch A."/>
            <person name="Kohler T."/>
            <person name="Brinkrolf K."/>
        </authorList>
    </citation>
    <scope>NUCLEOTIDE SEQUENCE [LARGE SCALE GENOMIC DNA]</scope>
    <source>
        <strain evidence="7">ATCC 14091 / BCRC 22168 / CBS 111 / JCM 3599 / NBRC 0793 / NRRL Y-1031 F-60-10</strain>
    </source>
</reference>
<sequence length="340" mass="37639">MSTKPIVLRLGTVRYAQEAWKELEKVATVIVSESKNREEFIKDLQTKYSQVQHITRTFDSANETGLFDKELIQHLPKSLISISHNGAGYDQISAPELIERKIQLSNVPEIVDNATADNHVFLLLGALRNFGHGRQNLLAGEWPSKGNASGAPIGHDPQGKVVGIVGLGGIGRTILKRLQPFGFEKFIYHNRNRLPEDLEGGAEYVSLDELLSTSDIISINIPLSPKTKHFFNEEKFSKMKKGVVIVNTARGGVIDETAFIKYLTNGTVRSAGLDVLENEPNVNKELISLPNVLALPHMGTHTVETVKAMEEHVVKNVENVIKTGKVISLVPEHKNIDFTK</sequence>
<evidence type="ECO:0000256" key="2">
    <source>
        <dbReference type="ARBA" id="ARBA00023002"/>
    </source>
</evidence>
<dbReference type="InParanoid" id="K0KNV9"/>
<evidence type="ECO:0000313" key="7">
    <source>
        <dbReference type="Proteomes" id="UP000009328"/>
    </source>
</evidence>
<dbReference type="InterPro" id="IPR006140">
    <property type="entry name" value="D-isomer_DH_NAD-bd"/>
</dbReference>
<dbReference type="Pfam" id="PF00389">
    <property type="entry name" value="2-Hacid_dh"/>
    <property type="match status" value="1"/>
</dbReference>